<dbReference type="InterPro" id="IPR009030">
    <property type="entry name" value="Growth_fac_rcpt_cys_sf"/>
</dbReference>
<dbReference type="Gene3D" id="2.10.220.10">
    <property type="entry name" value="Hormone Receptor, Insulin-like Growth Factor Receptor 1, Chain A, domain 2"/>
    <property type="match status" value="1"/>
</dbReference>
<feature type="non-terminal residue" evidence="2">
    <location>
        <position position="1"/>
    </location>
</feature>
<evidence type="ECO:0000313" key="2">
    <source>
        <dbReference type="EMBL" id="KAL0201116.1"/>
    </source>
</evidence>
<dbReference type="InterPro" id="IPR006211">
    <property type="entry name" value="Furin-like_Cys-rich_dom"/>
</dbReference>
<evidence type="ECO:0000259" key="1">
    <source>
        <dbReference type="Pfam" id="PF00757"/>
    </source>
</evidence>
<evidence type="ECO:0000313" key="3">
    <source>
        <dbReference type="Proteomes" id="UP001529510"/>
    </source>
</evidence>
<dbReference type="Pfam" id="PF00757">
    <property type="entry name" value="Furin-like"/>
    <property type="match status" value="1"/>
</dbReference>
<keyword evidence="3" id="KW-1185">Reference proteome</keyword>
<organism evidence="2 3">
    <name type="scientific">Cirrhinus mrigala</name>
    <name type="common">Mrigala</name>
    <dbReference type="NCBI Taxonomy" id="683832"/>
    <lineage>
        <taxon>Eukaryota</taxon>
        <taxon>Metazoa</taxon>
        <taxon>Chordata</taxon>
        <taxon>Craniata</taxon>
        <taxon>Vertebrata</taxon>
        <taxon>Euteleostomi</taxon>
        <taxon>Actinopterygii</taxon>
        <taxon>Neopterygii</taxon>
        <taxon>Teleostei</taxon>
        <taxon>Ostariophysi</taxon>
        <taxon>Cypriniformes</taxon>
        <taxon>Cyprinidae</taxon>
        <taxon>Labeoninae</taxon>
        <taxon>Labeonini</taxon>
        <taxon>Cirrhinus</taxon>
    </lineage>
</organism>
<feature type="domain" description="Furin-like cysteine-rich" evidence="1">
    <location>
        <begin position="4"/>
        <end position="78"/>
    </location>
</feature>
<dbReference type="FunFam" id="2.10.220.10:FF:000005">
    <property type="entry name" value="Tyrosine-protein kinase receptor"/>
    <property type="match status" value="1"/>
</dbReference>
<dbReference type="Proteomes" id="UP001529510">
    <property type="component" value="Unassembled WGS sequence"/>
</dbReference>
<dbReference type="SUPFAM" id="SSF57184">
    <property type="entry name" value="Growth factor receptor domain"/>
    <property type="match status" value="1"/>
</dbReference>
<protein>
    <recommendedName>
        <fullName evidence="1">Furin-like cysteine-rich domain-containing protein</fullName>
    </recommendedName>
</protein>
<name>A0ABD0RRL9_CIRMR</name>
<comment type="caution">
    <text evidence="2">The sequence shown here is derived from an EMBL/GenBank/DDBJ whole genome shotgun (WGS) entry which is preliminary data.</text>
</comment>
<sequence length="80" mass="8961">PNSSSKCVACRNYMHNNVCVDKCPPGFYTFKGWRCVSFSFCQELHNKCKQSKGDCHEYVIHDGACIPECPSGYTTVNSTT</sequence>
<dbReference type="EMBL" id="JAMKFB020000002">
    <property type="protein sequence ID" value="KAL0201116.1"/>
    <property type="molecule type" value="Genomic_DNA"/>
</dbReference>
<reference evidence="2 3" key="1">
    <citation type="submission" date="2024-05" db="EMBL/GenBank/DDBJ databases">
        <title>Genome sequencing and assembly of Indian major carp, Cirrhinus mrigala (Hamilton, 1822).</title>
        <authorList>
            <person name="Mohindra V."/>
            <person name="Chowdhury L.M."/>
            <person name="Lal K."/>
            <person name="Jena J.K."/>
        </authorList>
    </citation>
    <scope>NUCLEOTIDE SEQUENCE [LARGE SCALE GENOMIC DNA]</scope>
    <source>
        <strain evidence="2">CM1030</strain>
        <tissue evidence="2">Blood</tissue>
    </source>
</reference>
<dbReference type="AlphaFoldDB" id="A0ABD0RRL9"/>
<accession>A0ABD0RRL9</accession>
<proteinExistence type="predicted"/>
<gene>
    <name evidence="2" type="ORF">M9458_004303</name>
</gene>